<protein>
    <submittedName>
        <fullName evidence="1">Uncharacterized protein</fullName>
    </submittedName>
</protein>
<dbReference type="EMBL" id="SNRW01024696">
    <property type="protein sequence ID" value="KAA6362062.1"/>
    <property type="molecule type" value="Genomic_DNA"/>
</dbReference>
<sequence length="415" mass="45643">MVEIVEESGENKKITIKNLMSDYLPLSGGTITEGLTVDANFRVQSYDARFTENVVVSNNIEVGNKLVINKDLRLEKTGLYFKNDNASIVVDDSNVSINAKQDVTINAANDLILNGTIMVDGDIYLKNLYAKDSDHIEVGNIIKSPGYIHYSTPSDEYLLLAGGGTKAISDFSGGGTYLPLTGGTITGDLTVQGDFYIFRGLTLEGSYIGVGEAGMLELIAHEEITIDTKKLKIQCGVTEFSGEINTFNEQNLKINAKVNSNGFIHATSPYNNYVLLAGGDVKLISDFVTPIPVSYPIDNRSIEVTPGVWGLSINEFKSKITKTGKMVVMTLYVDGETDPPTPSIGDKCFTIMDDDLVADGKYYGLANACFRNDEPENVPFMYIEDDSIYIDYIVAEKTYPKQKRAWREENPPIRS</sequence>
<proteinExistence type="predicted"/>
<gene>
    <name evidence="1" type="ORF">EZS28_042411</name>
</gene>
<dbReference type="AlphaFoldDB" id="A0A5J4TW02"/>
<feature type="non-terminal residue" evidence="1">
    <location>
        <position position="415"/>
    </location>
</feature>
<accession>A0A5J4TW02</accession>
<organism evidence="1 2">
    <name type="scientific">Streblomastix strix</name>
    <dbReference type="NCBI Taxonomy" id="222440"/>
    <lineage>
        <taxon>Eukaryota</taxon>
        <taxon>Metamonada</taxon>
        <taxon>Preaxostyla</taxon>
        <taxon>Oxymonadida</taxon>
        <taxon>Streblomastigidae</taxon>
        <taxon>Streblomastix</taxon>
    </lineage>
</organism>
<evidence type="ECO:0000313" key="2">
    <source>
        <dbReference type="Proteomes" id="UP000324800"/>
    </source>
</evidence>
<comment type="caution">
    <text evidence="1">The sequence shown here is derived from an EMBL/GenBank/DDBJ whole genome shotgun (WGS) entry which is preliminary data.</text>
</comment>
<evidence type="ECO:0000313" key="1">
    <source>
        <dbReference type="EMBL" id="KAA6362062.1"/>
    </source>
</evidence>
<name>A0A5J4TW02_9EUKA</name>
<dbReference type="Proteomes" id="UP000324800">
    <property type="component" value="Unassembled WGS sequence"/>
</dbReference>
<reference evidence="1 2" key="1">
    <citation type="submission" date="2019-03" db="EMBL/GenBank/DDBJ databases">
        <title>Single cell metagenomics reveals metabolic interactions within the superorganism composed of flagellate Streblomastix strix and complex community of Bacteroidetes bacteria on its surface.</title>
        <authorList>
            <person name="Treitli S.C."/>
            <person name="Kolisko M."/>
            <person name="Husnik F."/>
            <person name="Keeling P."/>
            <person name="Hampl V."/>
        </authorList>
    </citation>
    <scope>NUCLEOTIDE SEQUENCE [LARGE SCALE GENOMIC DNA]</scope>
    <source>
        <strain evidence="1">ST1C</strain>
    </source>
</reference>